<reference evidence="1 2" key="1">
    <citation type="submission" date="2016-11" db="EMBL/GenBank/DDBJ databases">
        <authorList>
            <person name="Varghese N."/>
            <person name="Submissions S."/>
        </authorList>
    </citation>
    <scope>NUCLEOTIDE SEQUENCE [LARGE SCALE GENOMIC DNA]</scope>
    <source>
        <strain evidence="1 2">PA</strain>
    </source>
</reference>
<evidence type="ECO:0000313" key="1">
    <source>
        <dbReference type="EMBL" id="SHI28910.1"/>
    </source>
</evidence>
<organism evidence="1 2">
    <name type="scientific">Actinomyces denticolens</name>
    <dbReference type="NCBI Taxonomy" id="52767"/>
    <lineage>
        <taxon>Bacteria</taxon>
        <taxon>Bacillati</taxon>
        <taxon>Actinomycetota</taxon>
        <taxon>Actinomycetes</taxon>
        <taxon>Actinomycetales</taxon>
        <taxon>Actinomycetaceae</taxon>
        <taxon>Actinomyces</taxon>
    </lineage>
</organism>
<dbReference type="RefSeq" id="WP_083600423.1">
    <property type="nucleotide sequence ID" value="NZ_FQYL01000001.1"/>
</dbReference>
<proteinExistence type="predicted"/>
<comment type="caution">
    <text evidence="1">The sequence shown here is derived from an EMBL/GenBank/DDBJ whole genome shotgun (WGS) entry which is preliminary data.</text>
</comment>
<dbReference type="Proteomes" id="UP000184390">
    <property type="component" value="Unassembled WGS sequence"/>
</dbReference>
<evidence type="ECO:0000313" key="2">
    <source>
        <dbReference type="Proteomes" id="UP000184390"/>
    </source>
</evidence>
<gene>
    <name evidence="1" type="ORF">SAMN05216246_10169</name>
</gene>
<name>A0ABY1HZD4_9ACTO</name>
<keyword evidence="2" id="KW-1185">Reference proteome</keyword>
<sequence>MLDPTDTGRAEIVVAGIVDYPLALVLVPQSGRHGTLPAVKVLHINDVARIGSALVRQARSEGMDWDLYDTARADPAWHPATRAARRALRGGLWAVGLARRARRADLLDVHGGTVPAHTRWTRRPYVLHLHGTDIRVRRYEQASAALVERSVREALDVYYTTPDLAEHTLDLSPGATLQPVVIDPAELPAIPSDAPSDTAGPGGPRPFTVVFPSRWDAAKGGEEQERAVAALRRAYGDRIILEGLDWGENAPRIAREHGLILRPRMPHADYVRWLAGASAAVGQMTGCMGVSEIEAIGVGVTTIMALDERWYDGSHETTRDVPVFGGPVARADFVDAIVDGVGRAMDGARITGGRTWVDANHSPRRAVARLTERFARLGDAPA</sequence>
<protein>
    <submittedName>
        <fullName evidence="1">Uncharacterized protein</fullName>
    </submittedName>
</protein>
<dbReference type="SUPFAM" id="SSF53756">
    <property type="entry name" value="UDP-Glycosyltransferase/glycogen phosphorylase"/>
    <property type="match status" value="1"/>
</dbReference>
<accession>A0ABY1HZD4</accession>
<dbReference type="EMBL" id="FQYL01000001">
    <property type="protein sequence ID" value="SHI28910.1"/>
    <property type="molecule type" value="Genomic_DNA"/>
</dbReference>